<sequence>MNVYSTSEFYDDVQSLGSDERSKVMRLFDRASSLTMRQLLDGGDLKPLNISGENLHVLSAGGVKIYCVLGREDQRGGDADLVLIRLESAKSPFGSGAGRDIAAGRRVR</sequence>
<dbReference type="Proteomes" id="UP000814074">
    <property type="component" value="Unassembled WGS sequence"/>
</dbReference>
<evidence type="ECO:0000313" key="1">
    <source>
        <dbReference type="EMBL" id="MCF5152841.1"/>
    </source>
</evidence>
<reference evidence="1 2" key="1">
    <citation type="submission" date="2019-11" db="EMBL/GenBank/DDBJ databases">
        <title>Epiphytic Pseudomonas syringae from cherry orchards.</title>
        <authorList>
            <person name="Hulin M.T."/>
        </authorList>
    </citation>
    <scope>NUCLEOTIDE SEQUENCE [LARGE SCALE GENOMIC DNA]</scope>
    <source>
        <strain evidence="1 2">PA-6-3B</strain>
    </source>
</reference>
<evidence type="ECO:0000313" key="2">
    <source>
        <dbReference type="Proteomes" id="UP000814074"/>
    </source>
</evidence>
<gene>
    <name evidence="1" type="ORF">GIW47_09435</name>
</gene>
<keyword evidence="2" id="KW-1185">Reference proteome</keyword>
<dbReference type="EMBL" id="WKDU01000008">
    <property type="protein sequence ID" value="MCF5152841.1"/>
    <property type="molecule type" value="Genomic_DNA"/>
</dbReference>
<name>A0ABS9FKX5_9PSED</name>
<proteinExistence type="predicted"/>
<evidence type="ECO:0008006" key="3">
    <source>
        <dbReference type="Google" id="ProtNLM"/>
    </source>
</evidence>
<dbReference type="RefSeq" id="WP_147412296.1">
    <property type="nucleotide sequence ID" value="NZ_JAEHTJ010000007.1"/>
</dbReference>
<organism evidence="1 2">
    <name type="scientific">Pseudomonas lactis</name>
    <dbReference type="NCBI Taxonomy" id="1615674"/>
    <lineage>
        <taxon>Bacteria</taxon>
        <taxon>Pseudomonadati</taxon>
        <taxon>Pseudomonadota</taxon>
        <taxon>Gammaproteobacteria</taxon>
        <taxon>Pseudomonadales</taxon>
        <taxon>Pseudomonadaceae</taxon>
        <taxon>Pseudomonas</taxon>
    </lineage>
</organism>
<protein>
    <recommendedName>
        <fullName evidence="3">Type II toxin-antitoxin system RelE/ParE family toxin</fullName>
    </recommendedName>
</protein>
<accession>A0ABS9FKX5</accession>
<comment type="caution">
    <text evidence="1">The sequence shown here is derived from an EMBL/GenBank/DDBJ whole genome shotgun (WGS) entry which is preliminary data.</text>
</comment>